<dbReference type="GO" id="GO:0000270">
    <property type="term" value="P:peptidoglycan metabolic process"/>
    <property type="evidence" value="ECO:0007669"/>
    <property type="project" value="TreeGrafter"/>
</dbReference>
<proteinExistence type="inferred from homology"/>
<feature type="compositionally biased region" description="Low complexity" evidence="3">
    <location>
        <begin position="40"/>
        <end position="54"/>
    </location>
</feature>
<keyword evidence="2" id="KW-0378">Hydrolase</keyword>
<evidence type="ECO:0000313" key="5">
    <source>
        <dbReference type="EMBL" id="SDY43716.1"/>
    </source>
</evidence>
<dbReference type="PANTHER" id="PTHR30023:SF0">
    <property type="entry name" value="PENICILLIN-SENSITIVE CARBOXYPEPTIDASE A"/>
    <property type="match status" value="1"/>
</dbReference>
<evidence type="ECO:0000256" key="3">
    <source>
        <dbReference type="SAM" id="MobiDB-lite"/>
    </source>
</evidence>
<dbReference type="AlphaFoldDB" id="A0A1H3JUU1"/>
<dbReference type="PANTHER" id="PTHR30023">
    <property type="entry name" value="D-ALANYL-D-ALANINE CARBOXYPEPTIDASE"/>
    <property type="match status" value="1"/>
</dbReference>
<keyword evidence="6" id="KW-1185">Reference proteome</keyword>
<evidence type="ECO:0000256" key="4">
    <source>
        <dbReference type="SAM" id="SignalP"/>
    </source>
</evidence>
<dbReference type="Gene3D" id="3.40.710.10">
    <property type="entry name" value="DD-peptidase/beta-lactamase superfamily"/>
    <property type="match status" value="1"/>
</dbReference>
<evidence type="ECO:0000256" key="2">
    <source>
        <dbReference type="ARBA" id="ARBA00022801"/>
    </source>
</evidence>
<organism evidence="5 6">
    <name type="scientific">Lentibacter algarum</name>
    <dbReference type="NCBI Taxonomy" id="576131"/>
    <lineage>
        <taxon>Bacteria</taxon>
        <taxon>Pseudomonadati</taxon>
        <taxon>Pseudomonadota</taxon>
        <taxon>Alphaproteobacteria</taxon>
        <taxon>Rhodobacterales</taxon>
        <taxon>Roseobacteraceae</taxon>
        <taxon>Lentibacter</taxon>
    </lineage>
</organism>
<keyword evidence="5" id="KW-0121">Carboxypeptidase</keyword>
<evidence type="ECO:0000256" key="1">
    <source>
        <dbReference type="ARBA" id="ARBA00006096"/>
    </source>
</evidence>
<keyword evidence="4" id="KW-0732">Signal</keyword>
<feature type="region of interest" description="Disordered" evidence="3">
    <location>
        <begin position="28"/>
        <end position="58"/>
    </location>
</feature>
<protein>
    <submittedName>
        <fullName evidence="5">D-alanyl-D-alanine carboxypeptidase / D-alanyl-D-alanine-endopeptidase (Penicillin-binding protein 4)</fullName>
    </submittedName>
</protein>
<dbReference type="SUPFAM" id="SSF56601">
    <property type="entry name" value="beta-lactamase/transpeptidase-like"/>
    <property type="match status" value="1"/>
</dbReference>
<dbReference type="PROSITE" id="PS51257">
    <property type="entry name" value="PROKAR_LIPOPROTEIN"/>
    <property type="match status" value="1"/>
</dbReference>
<dbReference type="NCBIfam" id="TIGR00666">
    <property type="entry name" value="PBP4"/>
    <property type="match status" value="1"/>
</dbReference>
<dbReference type="STRING" id="576131.SAMN05444486_102183"/>
<accession>A0A1H3JUU1</accession>
<reference evidence="5 6" key="1">
    <citation type="submission" date="2016-10" db="EMBL/GenBank/DDBJ databases">
        <authorList>
            <person name="de Groot N.N."/>
        </authorList>
    </citation>
    <scope>NUCLEOTIDE SEQUENCE [LARGE SCALE GENOMIC DNA]</scope>
    <source>
        <strain evidence="5 6">DSM 24677</strain>
    </source>
</reference>
<dbReference type="PRINTS" id="PR00922">
    <property type="entry name" value="DADACBPTASE3"/>
</dbReference>
<gene>
    <name evidence="5" type="ORF">SAMN05444486_102183</name>
</gene>
<comment type="similarity">
    <text evidence="1">Belongs to the peptidase S13 family.</text>
</comment>
<feature type="signal peptide" evidence="4">
    <location>
        <begin position="1"/>
        <end position="24"/>
    </location>
</feature>
<keyword evidence="5" id="KW-0645">Protease</keyword>
<dbReference type="Gene3D" id="3.50.80.20">
    <property type="entry name" value="D-Ala-D-Ala carboxypeptidase C, peptidase S13"/>
    <property type="match status" value="1"/>
</dbReference>
<dbReference type="GO" id="GO:0004185">
    <property type="term" value="F:serine-type carboxypeptidase activity"/>
    <property type="evidence" value="ECO:0007669"/>
    <property type="project" value="InterPro"/>
</dbReference>
<evidence type="ECO:0000313" key="6">
    <source>
        <dbReference type="Proteomes" id="UP000199026"/>
    </source>
</evidence>
<dbReference type="EMBL" id="FNPR01000002">
    <property type="protein sequence ID" value="SDY43716.1"/>
    <property type="molecule type" value="Genomic_DNA"/>
</dbReference>
<dbReference type="InterPro" id="IPR000667">
    <property type="entry name" value="Peptidase_S13"/>
</dbReference>
<dbReference type="Pfam" id="PF02113">
    <property type="entry name" value="Peptidase_S13"/>
    <property type="match status" value="1"/>
</dbReference>
<dbReference type="Proteomes" id="UP000199026">
    <property type="component" value="Unassembled WGS sequence"/>
</dbReference>
<sequence length="507" mass="53969">MMRMISKRFFLTAGFSALATTACARAPERSLRPQGRPAHGSAGATTAPSTAGPTQPKVASAQALIARAELGGKVGFAVADAKTGLVLESGNGRTGLPPASVTKAVTALYALATLGAGHRFYTELRLSGTISSGVLQGDLILKGGGDPTLDTDRMAELAGALKAAGLREVKGKFIVDGTALPSLNEIDRDQPEHVGYNPAISGIALNFNRVHFEWKRAGGKWSTTMDARSDRYRPNVRFAKMKIASRDAPVYTYASKGQEDHWSVSAQALGKGGARWLPVRQPELYAGEVLRELARAQGVSLPQPQKGAARGGERVLLRQQSAELRSICQDFLKYSNNMMTEMVGLAATAARSGRPVSLKASAGEMSRWAGATLGMGGSRFVDHSGLGEDSRATAEDMAKALVAARSEIAPILKPIALRDAKGRVKKDHPIDVHAKTGTLNFVSALAGYAKGADGTVMTFAIFAADTDRRARIKRSERESPQGARSWNKRAKGLQQDLIERWGTLYAS</sequence>
<dbReference type="InterPro" id="IPR012338">
    <property type="entry name" value="Beta-lactam/transpept-like"/>
</dbReference>
<name>A0A1H3JUU1_9RHOB</name>
<dbReference type="GO" id="GO:0006508">
    <property type="term" value="P:proteolysis"/>
    <property type="evidence" value="ECO:0007669"/>
    <property type="project" value="InterPro"/>
</dbReference>
<feature type="chain" id="PRO_5011684899" evidence="4">
    <location>
        <begin position="25"/>
        <end position="507"/>
    </location>
</feature>